<reference evidence="6 7" key="1">
    <citation type="submission" date="2018-03" db="EMBL/GenBank/DDBJ databases">
        <title>Whole Genome Sequencing of Escherichia coli isolates from wildlife.</title>
        <authorList>
            <person name="Whitehouse C.A."/>
            <person name="Lacher D.W."/>
            <person name="Mammel M.K."/>
            <person name="Barnaba T."/>
            <person name="Lorch J.M."/>
        </authorList>
    </citation>
    <scope>NUCLEOTIDE SEQUENCE [LARGE SCALE GENOMIC DNA]</scope>
    <source>
        <strain evidence="6 7">20507-2</strain>
    </source>
</reference>
<accession>A0ABX5HEI1</accession>
<evidence type="ECO:0000256" key="1">
    <source>
        <dbReference type="ARBA" id="ARBA00004561"/>
    </source>
</evidence>
<dbReference type="EMBL" id="PYQT01000025">
    <property type="protein sequence ID" value="PSY39779.1"/>
    <property type="molecule type" value="Genomic_DNA"/>
</dbReference>
<gene>
    <name evidence="6" type="ORF">C7B09_19045</name>
</gene>
<evidence type="ECO:0000256" key="5">
    <source>
        <dbReference type="SAM" id="SignalP"/>
    </source>
</evidence>
<feature type="signal peptide" evidence="5">
    <location>
        <begin position="1"/>
        <end position="21"/>
    </location>
</feature>
<dbReference type="RefSeq" id="WP_105233734.1">
    <property type="nucleotide sequence ID" value="NZ_PTTD01000021.1"/>
</dbReference>
<name>A0ABX5HEI1_ESCAL</name>
<sequence>MKKTLMALAIAVSTVSGSTMAAAWVQGGGGGSLQLGGTLTPQEKPTVEWQTSVGGDKLDLDANVERGATQINVSVSSPIPVLGIRFQTKSRFRGHDGISPQIDYHGAIDLSSFRKSEALLSLAVRDSTGSKIGSLSVPLLVGSEVSRSKMMPRLPVIHTISEKFGVIANKKGDAFFGGLPISKDGTSSDAVTRVGKINPDFIATYDDQGGRQLDFAAETFKDKRYLYSAFYGAGIEAGKSISIKLDKPIDADSIKWTASLPITVTYI</sequence>
<keyword evidence="3" id="KW-0281">Fimbrium</keyword>
<dbReference type="InterPro" id="IPR003467">
    <property type="entry name" value="Fimbrial_K88_FaeH"/>
</dbReference>
<keyword evidence="2 5" id="KW-0732">Signal</keyword>
<keyword evidence="7" id="KW-1185">Reference proteome</keyword>
<evidence type="ECO:0008006" key="8">
    <source>
        <dbReference type="Google" id="ProtNLM"/>
    </source>
</evidence>
<evidence type="ECO:0000256" key="3">
    <source>
        <dbReference type="ARBA" id="ARBA00023263"/>
    </source>
</evidence>
<comment type="caution">
    <text evidence="6">The sequence shown here is derived from an EMBL/GenBank/DDBJ whole genome shotgun (WGS) entry which is preliminary data.</text>
</comment>
<protein>
    <recommendedName>
        <fullName evidence="8">Fimbrial protein</fullName>
    </recommendedName>
</protein>
<evidence type="ECO:0000256" key="4">
    <source>
        <dbReference type="ARBA" id="ARBA00049989"/>
    </source>
</evidence>
<evidence type="ECO:0000256" key="2">
    <source>
        <dbReference type="ARBA" id="ARBA00022729"/>
    </source>
</evidence>
<evidence type="ECO:0000313" key="7">
    <source>
        <dbReference type="Proteomes" id="UP000240382"/>
    </source>
</evidence>
<proteinExistence type="inferred from homology"/>
<dbReference type="Pfam" id="PF02432">
    <property type="entry name" value="Fimbrial_K88"/>
    <property type="match status" value="1"/>
</dbReference>
<comment type="similarity">
    <text evidence="4">Belongs to the fimbrial K88 protein family.</text>
</comment>
<feature type="chain" id="PRO_5045579906" description="Fimbrial protein" evidence="5">
    <location>
        <begin position="22"/>
        <end position="267"/>
    </location>
</feature>
<dbReference type="Proteomes" id="UP000240382">
    <property type="component" value="Unassembled WGS sequence"/>
</dbReference>
<evidence type="ECO:0000313" key="6">
    <source>
        <dbReference type="EMBL" id="PSY39779.1"/>
    </source>
</evidence>
<organism evidence="6 7">
    <name type="scientific">Escherichia albertii</name>
    <dbReference type="NCBI Taxonomy" id="208962"/>
    <lineage>
        <taxon>Bacteria</taxon>
        <taxon>Pseudomonadati</taxon>
        <taxon>Pseudomonadota</taxon>
        <taxon>Gammaproteobacteria</taxon>
        <taxon>Enterobacterales</taxon>
        <taxon>Enterobacteriaceae</taxon>
        <taxon>Escherichia</taxon>
    </lineage>
</organism>
<comment type="subcellular location">
    <subcellularLocation>
        <location evidence="1">Fimbrium</location>
    </subcellularLocation>
</comment>